<feature type="transmembrane region" description="Helical" evidence="1">
    <location>
        <begin position="6"/>
        <end position="32"/>
    </location>
</feature>
<dbReference type="AlphaFoldDB" id="A0A1X9SWA9"/>
<dbReference type="RefSeq" id="WP_086242512.1">
    <property type="nucleotide sequence ID" value="NZ_CP018789.1"/>
</dbReference>
<organism evidence="2 3">
    <name type="scientific">Campylobacter porcelli</name>
    <dbReference type="NCBI Taxonomy" id="1660073"/>
    <lineage>
        <taxon>Bacteria</taxon>
        <taxon>Pseudomonadati</taxon>
        <taxon>Campylobacterota</taxon>
        <taxon>Epsilonproteobacteria</taxon>
        <taxon>Campylobacterales</taxon>
        <taxon>Campylobacteraceae</taxon>
        <taxon>Campylobacter</taxon>
    </lineage>
</organism>
<name>A0A1X9SWA9_9BACT</name>
<dbReference type="KEGG" id="camy:CSUIS_0649"/>
<keyword evidence="1" id="KW-0472">Membrane</keyword>
<evidence type="ECO:0000256" key="1">
    <source>
        <dbReference type="SAM" id="Phobius"/>
    </source>
</evidence>
<reference evidence="3" key="1">
    <citation type="journal article" date="2017" name="Genome Biol. Evol.">
        <title>Comparative Genomic Analysis Identifies a Campylobacter Clade Deficient in Selenium Metabolism.</title>
        <authorList>
            <person name="Miller W.G."/>
            <person name="Yee E."/>
            <person name="Lopes B.S."/>
            <person name="Chapman M.H."/>
            <person name="Huynh S."/>
            <person name="Bono J.L."/>
            <person name="Parker C.T."/>
            <person name="Strachan N.J.C."/>
            <person name="Forbes K.J."/>
        </authorList>
    </citation>
    <scope>NUCLEOTIDE SEQUENCE [LARGE SCALE GENOMIC DNA]</scope>
    <source>
        <strain evidence="3">RM6137</strain>
    </source>
</reference>
<sequence>MFAGIIGLFTIGAFISLLLILTIFGLICLFFLPFAIVNRLFPDPYAKPFKDNFLGIGDKFPFLYKIPKLALRFSFANGDYSNYTDEELKKFKKIREFLFKLIFRFNVIIYPIFMISTLFISSLFR</sequence>
<gene>
    <name evidence="2" type="ORF">CSUIS_0649</name>
</gene>
<dbReference type="EMBL" id="CP018789">
    <property type="protein sequence ID" value="ARR00466.1"/>
    <property type="molecule type" value="Genomic_DNA"/>
</dbReference>
<accession>A0A1X9SWA9</accession>
<evidence type="ECO:0000313" key="3">
    <source>
        <dbReference type="Proteomes" id="UP000194260"/>
    </source>
</evidence>
<keyword evidence="1" id="KW-0812">Transmembrane</keyword>
<dbReference type="STRING" id="1660073.CSUIS_0649"/>
<evidence type="ECO:0000313" key="2">
    <source>
        <dbReference type="EMBL" id="ARR00466.1"/>
    </source>
</evidence>
<proteinExistence type="predicted"/>
<dbReference type="Proteomes" id="UP000194260">
    <property type="component" value="Chromosome"/>
</dbReference>
<feature type="transmembrane region" description="Helical" evidence="1">
    <location>
        <begin position="101"/>
        <end position="124"/>
    </location>
</feature>
<keyword evidence="1" id="KW-1133">Transmembrane helix</keyword>
<protein>
    <submittedName>
        <fullName evidence="2">Putative membrane protein</fullName>
    </submittedName>
</protein>